<name>A0A4D6HCI6_9EURY</name>
<organism evidence="1 2">
    <name type="scientific">Halapricum salinum</name>
    <dbReference type="NCBI Taxonomy" id="1457250"/>
    <lineage>
        <taxon>Archaea</taxon>
        <taxon>Methanobacteriati</taxon>
        <taxon>Methanobacteriota</taxon>
        <taxon>Stenosarchaea group</taxon>
        <taxon>Halobacteria</taxon>
        <taxon>Halobacteriales</taxon>
        <taxon>Haloarculaceae</taxon>
        <taxon>Halapricum</taxon>
    </lineage>
</organism>
<keyword evidence="2" id="KW-1185">Reference proteome</keyword>
<evidence type="ECO:0000313" key="2">
    <source>
        <dbReference type="Proteomes" id="UP000296706"/>
    </source>
</evidence>
<protein>
    <submittedName>
        <fullName evidence="1">Uncharacterized protein</fullName>
    </submittedName>
</protein>
<sequence length="229" mass="24987">MPSTLSSEDRRVRRRAAVLVVLGLALLANATVVHALDIGGARYEYRAGPLDTGEGALYTEIVPDHFDGVDCLRGDEDERLCAIEAWLLEERGVNGTVTVQLSGSSGVNDEEYAYLGEFYRRIYHSDLDNGTTTIGLERVTRERALDDLAVDRDSLSDPAKRALEDGSAVARFERDEGKVVETDDGYVAIAVYQEVWPDPLLQVASFLVQFGLGIGLVGVGWARVRSVPG</sequence>
<dbReference type="KEGG" id="hsn:DV733_06720"/>
<proteinExistence type="predicted"/>
<dbReference type="Proteomes" id="UP000296706">
    <property type="component" value="Chromosome"/>
</dbReference>
<dbReference type="RefSeq" id="WP_049995492.1">
    <property type="nucleotide sequence ID" value="NZ_CP031310.1"/>
</dbReference>
<reference evidence="1 2" key="1">
    <citation type="journal article" date="2019" name="Nat. Commun.">
        <title>A new type of DNA phosphorothioation-based antiviral system in archaea.</title>
        <authorList>
            <person name="Xiong L."/>
            <person name="Liu S."/>
            <person name="Chen S."/>
            <person name="Xiao Y."/>
            <person name="Zhu B."/>
            <person name="Gao Y."/>
            <person name="Zhang Y."/>
            <person name="Chen B."/>
            <person name="Luo J."/>
            <person name="Deng Z."/>
            <person name="Chen X."/>
            <person name="Wang L."/>
            <person name="Chen S."/>
        </authorList>
    </citation>
    <scope>NUCLEOTIDE SEQUENCE [LARGE SCALE GENOMIC DNA]</scope>
    <source>
        <strain evidence="1 2">CBA1105</strain>
    </source>
</reference>
<dbReference type="GeneID" id="39847542"/>
<evidence type="ECO:0000313" key="1">
    <source>
        <dbReference type="EMBL" id="QCC50956.1"/>
    </source>
</evidence>
<dbReference type="EMBL" id="CP031310">
    <property type="protein sequence ID" value="QCC50956.1"/>
    <property type="molecule type" value="Genomic_DNA"/>
</dbReference>
<dbReference type="AlphaFoldDB" id="A0A4D6HCI6"/>
<dbReference type="InterPro" id="IPR058440">
    <property type="entry name" value="DUF8127"/>
</dbReference>
<dbReference type="Pfam" id="PF26448">
    <property type="entry name" value="DUF8127"/>
    <property type="match status" value="1"/>
</dbReference>
<dbReference type="STRING" id="1457250.GCA_000755225_00140"/>
<dbReference type="OrthoDB" id="386664at2157"/>
<accession>A0A4D6HCI6</accession>
<gene>
    <name evidence="1" type="ORF">DV733_06720</name>
</gene>